<feature type="compositionally biased region" description="Basic and acidic residues" evidence="1">
    <location>
        <begin position="38"/>
        <end position="56"/>
    </location>
</feature>
<dbReference type="Proteomes" id="UP000187609">
    <property type="component" value="Unassembled WGS sequence"/>
</dbReference>
<comment type="caution">
    <text evidence="3">The sequence shown here is derived from an EMBL/GenBank/DDBJ whole genome shotgun (WGS) entry which is preliminary data.</text>
</comment>
<organism evidence="3 4">
    <name type="scientific">Nicotiana attenuata</name>
    <name type="common">Coyote tobacco</name>
    <dbReference type="NCBI Taxonomy" id="49451"/>
    <lineage>
        <taxon>Eukaryota</taxon>
        <taxon>Viridiplantae</taxon>
        <taxon>Streptophyta</taxon>
        <taxon>Embryophyta</taxon>
        <taxon>Tracheophyta</taxon>
        <taxon>Spermatophyta</taxon>
        <taxon>Magnoliopsida</taxon>
        <taxon>eudicotyledons</taxon>
        <taxon>Gunneridae</taxon>
        <taxon>Pentapetalae</taxon>
        <taxon>asterids</taxon>
        <taxon>lamiids</taxon>
        <taxon>Solanales</taxon>
        <taxon>Solanaceae</taxon>
        <taxon>Nicotianoideae</taxon>
        <taxon>Nicotianeae</taxon>
        <taxon>Nicotiana</taxon>
    </lineage>
</organism>
<name>A0A1J6IMC7_NICAT</name>
<dbReference type="Gramene" id="OIS96304">
    <property type="protein sequence ID" value="OIS96304"/>
    <property type="gene ID" value="A4A49_06145"/>
</dbReference>
<gene>
    <name evidence="3" type="ORF">A4A49_06145</name>
</gene>
<feature type="region of interest" description="Disordered" evidence="1">
    <location>
        <begin position="38"/>
        <end position="81"/>
    </location>
</feature>
<keyword evidence="4" id="KW-1185">Reference proteome</keyword>
<keyword evidence="2" id="KW-0732">Signal</keyword>
<proteinExistence type="predicted"/>
<evidence type="ECO:0000256" key="2">
    <source>
        <dbReference type="SAM" id="SignalP"/>
    </source>
</evidence>
<dbReference type="AlphaFoldDB" id="A0A1J6IMC7"/>
<feature type="signal peptide" evidence="2">
    <location>
        <begin position="1"/>
        <end position="19"/>
    </location>
</feature>
<feature type="chain" id="PRO_5009639509" evidence="2">
    <location>
        <begin position="20"/>
        <end position="112"/>
    </location>
</feature>
<evidence type="ECO:0000313" key="3">
    <source>
        <dbReference type="EMBL" id="OIS96304.1"/>
    </source>
</evidence>
<accession>A0A1J6IMC7</accession>
<protein>
    <submittedName>
        <fullName evidence="3">Uncharacterized protein</fullName>
    </submittedName>
</protein>
<evidence type="ECO:0000313" key="4">
    <source>
        <dbReference type="Proteomes" id="UP000187609"/>
    </source>
</evidence>
<reference evidence="3" key="1">
    <citation type="submission" date="2016-11" db="EMBL/GenBank/DDBJ databases">
        <title>The genome of Nicotiana attenuata.</title>
        <authorList>
            <person name="Xu S."/>
            <person name="Brockmoeller T."/>
            <person name="Gaquerel E."/>
            <person name="Navarro A."/>
            <person name="Kuhl H."/>
            <person name="Gase K."/>
            <person name="Ling Z."/>
            <person name="Zhou W."/>
            <person name="Kreitzer C."/>
            <person name="Stanke M."/>
            <person name="Tang H."/>
            <person name="Lyons E."/>
            <person name="Pandey P."/>
            <person name="Pandey S.P."/>
            <person name="Timmermann B."/>
            <person name="Baldwin I.T."/>
        </authorList>
    </citation>
    <scope>NUCLEOTIDE SEQUENCE [LARGE SCALE GENOMIC DNA]</scope>
    <source>
        <strain evidence="3">UT</strain>
    </source>
</reference>
<evidence type="ECO:0000256" key="1">
    <source>
        <dbReference type="SAM" id="MobiDB-lite"/>
    </source>
</evidence>
<sequence>MKITIGFLILLSAVGLTSLASDTSYASKNKGIHVVKHVSEVHDRNSESKVGDRRANVGEGQKGRGPNGGANNFHHPNPYKSSALPLKQSSIFTSTTGSIFRSSLLLVLLFVI</sequence>
<dbReference type="EMBL" id="MJEQ01037194">
    <property type="protein sequence ID" value="OIS96304.1"/>
    <property type="molecule type" value="Genomic_DNA"/>
</dbReference>
<dbReference type="OMA" id="GANNFHH"/>